<accession>A0ABY7FFM0</accession>
<proteinExistence type="inferred from homology"/>
<evidence type="ECO:0000256" key="3">
    <source>
        <dbReference type="ARBA" id="ARBA00022630"/>
    </source>
</evidence>
<keyword evidence="5" id="KW-0560">Oxidoreductase</keyword>
<comment type="similarity">
    <text evidence="2">Belongs to the oxygen-dependent FAD-linked oxidoreductase family.</text>
</comment>
<evidence type="ECO:0000313" key="8">
    <source>
        <dbReference type="Proteomes" id="UP001164746"/>
    </source>
</evidence>
<dbReference type="Proteomes" id="UP001164746">
    <property type="component" value="Chromosome 12"/>
</dbReference>
<dbReference type="InterPro" id="IPR006094">
    <property type="entry name" value="Oxid_FAD_bind_N"/>
</dbReference>
<evidence type="ECO:0000259" key="6">
    <source>
        <dbReference type="PROSITE" id="PS51387"/>
    </source>
</evidence>
<evidence type="ECO:0000256" key="2">
    <source>
        <dbReference type="ARBA" id="ARBA00005466"/>
    </source>
</evidence>
<dbReference type="InterPro" id="IPR016166">
    <property type="entry name" value="FAD-bd_PCMH"/>
</dbReference>
<reference evidence="7" key="1">
    <citation type="submission" date="2022-11" db="EMBL/GenBank/DDBJ databases">
        <title>Centuries of genome instability and evolution in soft-shell clam transmissible cancer (bioRxiv).</title>
        <authorList>
            <person name="Hart S.F.M."/>
            <person name="Yonemitsu M.A."/>
            <person name="Giersch R.M."/>
            <person name="Beal B.F."/>
            <person name="Arriagada G."/>
            <person name="Davis B.W."/>
            <person name="Ostrander E.A."/>
            <person name="Goff S.P."/>
            <person name="Metzger M.J."/>
        </authorList>
    </citation>
    <scope>NUCLEOTIDE SEQUENCE</scope>
    <source>
        <strain evidence="7">MELC-2E11</strain>
        <tissue evidence="7">Siphon/mantle</tissue>
    </source>
</reference>
<evidence type="ECO:0000256" key="4">
    <source>
        <dbReference type="ARBA" id="ARBA00022827"/>
    </source>
</evidence>
<feature type="domain" description="FAD-binding PCMH-type" evidence="6">
    <location>
        <begin position="45"/>
        <end position="235"/>
    </location>
</feature>
<evidence type="ECO:0000313" key="7">
    <source>
        <dbReference type="EMBL" id="WAR20965.1"/>
    </source>
</evidence>
<comment type="cofactor">
    <cofactor evidence="1">
        <name>FAD</name>
        <dbReference type="ChEBI" id="CHEBI:57692"/>
    </cofactor>
</comment>
<dbReference type="EMBL" id="CP111023">
    <property type="protein sequence ID" value="WAR20965.1"/>
    <property type="molecule type" value="Genomic_DNA"/>
</dbReference>
<keyword evidence="3" id="KW-0285">Flavoprotein</keyword>
<dbReference type="Gene3D" id="3.30.465.10">
    <property type="match status" value="2"/>
</dbReference>
<evidence type="ECO:0000256" key="1">
    <source>
        <dbReference type="ARBA" id="ARBA00001974"/>
    </source>
</evidence>
<dbReference type="InterPro" id="IPR050416">
    <property type="entry name" value="FAD-linked_Oxidoreductase"/>
</dbReference>
<dbReference type="Gene3D" id="3.40.462.20">
    <property type="match status" value="1"/>
</dbReference>
<dbReference type="Pfam" id="PF08031">
    <property type="entry name" value="BBE"/>
    <property type="match status" value="1"/>
</dbReference>
<protein>
    <submittedName>
        <fullName evidence="7">A2478-like protein</fullName>
    </submittedName>
</protein>
<dbReference type="PROSITE" id="PS51387">
    <property type="entry name" value="FAD_PCMH"/>
    <property type="match status" value="1"/>
</dbReference>
<sequence>MVWGLTGNGRYREHGSVHNIISERYCPSDVCYTSQMDMAAPNHYMNGYPNLIAVVKNADDIQKAVQFARKYNLHVTVRSSGHEYVGRSTWEGSFLIILSEMNKMEIDLSTERSPHGTVKVQTGIQWQEIYENLNAVGRVVVAGSAHTGTPGGYTLCSGHSPVSRSLGFAVDNLLEAQVVLADGSIATATENRTVIVIPEGDIMYHENGDLFWALRGGGGGTIRIAVYFVYRLHPMSSQMVVFSMLVAIEMNVLGLNFFEEALEVVEQLLEKMPPTWGGYWLLNNPVSKTMINYKGLLTFFFNKFLPWDGSEYKELEPAVNWARGKQVPFTFTNKTDFWEYEKDVYDSPIVCTYLAGTLLQPGQVGKEFRAFMREQLFVGVARDLWIGCTGILFGGKTTEGSLESTPLHPGYQSTVSSLSCGIALADAESGAPLLNKTTGNDELIEYFQTFAKGVRNFGSGMYLNEPWKDSPYWKEDFWGTENYERLLLIKRLYDPDNFFTCHHCVGSDVMDKKDPGPAPHVVHAFTCLAS</sequence>
<dbReference type="Pfam" id="PF01565">
    <property type="entry name" value="FAD_binding_4"/>
    <property type="match status" value="1"/>
</dbReference>
<dbReference type="PANTHER" id="PTHR42973">
    <property type="entry name" value="BINDING OXIDOREDUCTASE, PUTATIVE (AFU_ORTHOLOGUE AFUA_1G17690)-RELATED"/>
    <property type="match status" value="1"/>
</dbReference>
<keyword evidence="4" id="KW-0274">FAD</keyword>
<dbReference type="SUPFAM" id="SSF56176">
    <property type="entry name" value="FAD-binding/transporter-associated domain-like"/>
    <property type="match status" value="1"/>
</dbReference>
<organism evidence="7 8">
    <name type="scientific">Mya arenaria</name>
    <name type="common">Soft-shell clam</name>
    <dbReference type="NCBI Taxonomy" id="6604"/>
    <lineage>
        <taxon>Eukaryota</taxon>
        <taxon>Metazoa</taxon>
        <taxon>Spiralia</taxon>
        <taxon>Lophotrochozoa</taxon>
        <taxon>Mollusca</taxon>
        <taxon>Bivalvia</taxon>
        <taxon>Autobranchia</taxon>
        <taxon>Heteroconchia</taxon>
        <taxon>Euheterodonta</taxon>
        <taxon>Imparidentia</taxon>
        <taxon>Neoheterodontei</taxon>
        <taxon>Myida</taxon>
        <taxon>Myoidea</taxon>
        <taxon>Myidae</taxon>
        <taxon>Mya</taxon>
    </lineage>
</organism>
<dbReference type="InterPro" id="IPR006093">
    <property type="entry name" value="Oxy_OxRdtase_FAD_BS"/>
</dbReference>
<dbReference type="InterPro" id="IPR036318">
    <property type="entry name" value="FAD-bd_PCMH-like_sf"/>
</dbReference>
<keyword evidence="8" id="KW-1185">Reference proteome</keyword>
<gene>
    <name evidence="7" type="ORF">MAR_014939</name>
</gene>
<dbReference type="PANTHER" id="PTHR42973:SF39">
    <property type="entry name" value="FAD-BINDING PCMH-TYPE DOMAIN-CONTAINING PROTEIN"/>
    <property type="match status" value="1"/>
</dbReference>
<name>A0ABY7FFM0_MYAAR</name>
<evidence type="ECO:0000256" key="5">
    <source>
        <dbReference type="ARBA" id="ARBA00023002"/>
    </source>
</evidence>
<dbReference type="PROSITE" id="PS00862">
    <property type="entry name" value="OX2_COVAL_FAD"/>
    <property type="match status" value="1"/>
</dbReference>
<dbReference type="InterPro" id="IPR016169">
    <property type="entry name" value="FAD-bd_PCMH_sub2"/>
</dbReference>
<dbReference type="InterPro" id="IPR012951">
    <property type="entry name" value="BBE"/>
</dbReference>